<sequence length="106" mass="11577">MTNPCSRLTKFGLALEEYDFTVEYNNVTVDALSRIEISSSELKEMNTKIESSAYVVTRGQARKKLEQSKGDAKVAPNDAGLDLPGIVQLLKPPVDSVVCVNGNCKK</sequence>
<evidence type="ECO:0000313" key="1">
    <source>
        <dbReference type="EMBL" id="KAL3277337.1"/>
    </source>
</evidence>
<evidence type="ECO:0000313" key="2">
    <source>
        <dbReference type="Proteomes" id="UP001516400"/>
    </source>
</evidence>
<organism evidence="1 2">
    <name type="scientific">Cryptolaemus montrouzieri</name>
    <dbReference type="NCBI Taxonomy" id="559131"/>
    <lineage>
        <taxon>Eukaryota</taxon>
        <taxon>Metazoa</taxon>
        <taxon>Ecdysozoa</taxon>
        <taxon>Arthropoda</taxon>
        <taxon>Hexapoda</taxon>
        <taxon>Insecta</taxon>
        <taxon>Pterygota</taxon>
        <taxon>Neoptera</taxon>
        <taxon>Endopterygota</taxon>
        <taxon>Coleoptera</taxon>
        <taxon>Polyphaga</taxon>
        <taxon>Cucujiformia</taxon>
        <taxon>Coccinelloidea</taxon>
        <taxon>Coccinellidae</taxon>
        <taxon>Scymninae</taxon>
        <taxon>Scymnini</taxon>
        <taxon>Cryptolaemus</taxon>
    </lineage>
</organism>
<dbReference type="EMBL" id="JABFTP020000103">
    <property type="protein sequence ID" value="KAL3277337.1"/>
    <property type="molecule type" value="Genomic_DNA"/>
</dbReference>
<comment type="caution">
    <text evidence="1">The sequence shown here is derived from an EMBL/GenBank/DDBJ whole genome shotgun (WGS) entry which is preliminary data.</text>
</comment>
<gene>
    <name evidence="1" type="ORF">HHI36_012688</name>
</gene>
<reference evidence="1 2" key="1">
    <citation type="journal article" date="2021" name="BMC Biol.">
        <title>Horizontally acquired antibacterial genes associated with adaptive radiation of ladybird beetles.</title>
        <authorList>
            <person name="Li H.S."/>
            <person name="Tang X.F."/>
            <person name="Huang Y.H."/>
            <person name="Xu Z.Y."/>
            <person name="Chen M.L."/>
            <person name="Du X.Y."/>
            <person name="Qiu B.Y."/>
            <person name="Chen P.T."/>
            <person name="Zhang W."/>
            <person name="Slipinski A."/>
            <person name="Escalona H.E."/>
            <person name="Waterhouse R.M."/>
            <person name="Zwick A."/>
            <person name="Pang H."/>
        </authorList>
    </citation>
    <scope>NUCLEOTIDE SEQUENCE [LARGE SCALE GENOMIC DNA]</scope>
    <source>
        <strain evidence="1">SYSU2018</strain>
    </source>
</reference>
<protein>
    <submittedName>
        <fullName evidence="1">Uncharacterized protein</fullName>
    </submittedName>
</protein>
<dbReference type="Proteomes" id="UP001516400">
    <property type="component" value="Unassembled WGS sequence"/>
</dbReference>
<proteinExistence type="predicted"/>
<accession>A0ABD2NG04</accession>
<dbReference type="AlphaFoldDB" id="A0ABD2NG04"/>
<keyword evidence="2" id="KW-1185">Reference proteome</keyword>
<name>A0ABD2NG04_9CUCU</name>